<protein>
    <submittedName>
        <fullName evidence="4">Unannotated protein</fullName>
    </submittedName>
</protein>
<organism evidence="4">
    <name type="scientific">freshwater metagenome</name>
    <dbReference type="NCBI Taxonomy" id="449393"/>
    <lineage>
        <taxon>unclassified sequences</taxon>
        <taxon>metagenomes</taxon>
        <taxon>ecological metagenomes</taxon>
    </lineage>
</organism>
<evidence type="ECO:0000313" key="4">
    <source>
        <dbReference type="EMBL" id="CAB4560260.1"/>
    </source>
</evidence>
<reference evidence="4" key="1">
    <citation type="submission" date="2020-05" db="EMBL/GenBank/DDBJ databases">
        <authorList>
            <person name="Chiriac C."/>
            <person name="Salcher M."/>
            <person name="Ghai R."/>
            <person name="Kavagutti S V."/>
        </authorList>
    </citation>
    <scope>NUCLEOTIDE SEQUENCE</scope>
</reference>
<dbReference type="EMBL" id="CAEZTI010000047">
    <property type="protein sequence ID" value="CAB4560260.1"/>
    <property type="molecule type" value="Genomic_DNA"/>
</dbReference>
<name>A0A6J6D8E1_9ZZZZ</name>
<feature type="compositionally biased region" description="Basic residues" evidence="2">
    <location>
        <begin position="256"/>
        <end position="265"/>
    </location>
</feature>
<dbReference type="Gene3D" id="2.20.25.570">
    <property type="match status" value="1"/>
</dbReference>
<evidence type="ECO:0000256" key="2">
    <source>
        <dbReference type="SAM" id="MobiDB-lite"/>
    </source>
</evidence>
<dbReference type="AlphaFoldDB" id="A0A6J6D8E1"/>
<dbReference type="Pfam" id="PF13649">
    <property type="entry name" value="Methyltransf_25"/>
    <property type="match status" value="1"/>
</dbReference>
<feature type="region of interest" description="Disordered" evidence="2">
    <location>
        <begin position="234"/>
        <end position="265"/>
    </location>
</feature>
<gene>
    <name evidence="4" type="ORF">UFOPK1619_00352</name>
</gene>
<proteinExistence type="predicted"/>
<dbReference type="GO" id="GO:0016740">
    <property type="term" value="F:transferase activity"/>
    <property type="evidence" value="ECO:0007669"/>
    <property type="project" value="UniProtKB-KW"/>
</dbReference>
<keyword evidence="1" id="KW-0808">Transferase</keyword>
<dbReference type="SUPFAM" id="SSF53335">
    <property type="entry name" value="S-adenosyl-L-methionine-dependent methyltransferases"/>
    <property type="match status" value="1"/>
</dbReference>
<dbReference type="InterPro" id="IPR029063">
    <property type="entry name" value="SAM-dependent_MTases_sf"/>
</dbReference>
<sequence length="265" mass="28934">MSDFLGSNAADAPFGIAGYTETTYGDSFADVYDAWYADLNDADFMVGVVATLPAHNARILELGVGTGRLITQLLEQRSQFTDTIIGIDSSEAMLSVARGRSFPSHVELLCADFSHTLPDGPFDAIFVGYNTLFNLPDTDALLSCLSLVSQRLSPTGIFHIDAVMPMPDEVGDNVTVRTMTTNEVVLSISSHNADEQRIIGQFVQFIHGGQTRLRPWSVRYWTPQQLDTHASSNGLTLLSRHGDGSGAQFTSSSPRHVSRYQRKGQ</sequence>
<feature type="domain" description="Methyltransferase" evidence="3">
    <location>
        <begin position="59"/>
        <end position="150"/>
    </location>
</feature>
<dbReference type="Gene3D" id="3.40.50.150">
    <property type="entry name" value="Vaccinia Virus protein VP39"/>
    <property type="match status" value="1"/>
</dbReference>
<dbReference type="CDD" id="cd02440">
    <property type="entry name" value="AdoMet_MTases"/>
    <property type="match status" value="1"/>
</dbReference>
<dbReference type="PANTHER" id="PTHR43861">
    <property type="entry name" value="TRANS-ACONITATE 2-METHYLTRANSFERASE-RELATED"/>
    <property type="match status" value="1"/>
</dbReference>
<dbReference type="InterPro" id="IPR041698">
    <property type="entry name" value="Methyltransf_25"/>
</dbReference>
<accession>A0A6J6D8E1</accession>
<evidence type="ECO:0000256" key="1">
    <source>
        <dbReference type="ARBA" id="ARBA00022679"/>
    </source>
</evidence>
<evidence type="ECO:0000259" key="3">
    <source>
        <dbReference type="Pfam" id="PF13649"/>
    </source>
</evidence>